<evidence type="ECO:0000313" key="16">
    <source>
        <dbReference type="EMBL" id="MDQ0166724.1"/>
    </source>
</evidence>
<dbReference type="PANTHER" id="PTHR45528:SF1">
    <property type="entry name" value="SENSOR HISTIDINE KINASE CPXA"/>
    <property type="match status" value="1"/>
</dbReference>
<dbReference type="InterPro" id="IPR036097">
    <property type="entry name" value="HisK_dim/P_sf"/>
</dbReference>
<keyword evidence="5" id="KW-0597">Phosphoprotein</keyword>
<keyword evidence="12" id="KW-0902">Two-component regulatory system</keyword>
<keyword evidence="6" id="KW-0808">Transferase</keyword>
<evidence type="ECO:0000259" key="15">
    <source>
        <dbReference type="PROSITE" id="PS50109"/>
    </source>
</evidence>
<dbReference type="InterPro" id="IPR050398">
    <property type="entry name" value="HssS/ArlS-like"/>
</dbReference>
<dbReference type="InterPro" id="IPR005467">
    <property type="entry name" value="His_kinase_dom"/>
</dbReference>
<feature type="transmembrane region" description="Helical" evidence="14">
    <location>
        <begin position="6"/>
        <end position="25"/>
    </location>
</feature>
<dbReference type="Proteomes" id="UP001235840">
    <property type="component" value="Unassembled WGS sequence"/>
</dbReference>
<keyword evidence="9 16" id="KW-0418">Kinase</keyword>
<dbReference type="Gene3D" id="1.10.287.130">
    <property type="match status" value="1"/>
</dbReference>
<comment type="caution">
    <text evidence="16">The sequence shown here is derived from an EMBL/GenBank/DDBJ whole genome shotgun (WGS) entry which is preliminary data.</text>
</comment>
<dbReference type="InterPro" id="IPR004358">
    <property type="entry name" value="Sig_transdc_His_kin-like_C"/>
</dbReference>
<feature type="domain" description="Histidine kinase" evidence="15">
    <location>
        <begin position="91"/>
        <end position="299"/>
    </location>
</feature>
<comment type="subcellular location">
    <subcellularLocation>
        <location evidence="2">Cell membrane</location>
        <topology evidence="2">Multi-pass membrane protein</topology>
    </subcellularLocation>
</comment>
<evidence type="ECO:0000256" key="14">
    <source>
        <dbReference type="SAM" id="Phobius"/>
    </source>
</evidence>
<dbReference type="InterPro" id="IPR003661">
    <property type="entry name" value="HisK_dim/P_dom"/>
</dbReference>
<dbReference type="EC" id="2.7.13.3" evidence="3"/>
<evidence type="ECO:0000313" key="17">
    <source>
        <dbReference type="Proteomes" id="UP001235840"/>
    </source>
</evidence>
<keyword evidence="4" id="KW-1003">Cell membrane</keyword>
<dbReference type="Gene3D" id="3.30.565.10">
    <property type="entry name" value="Histidine kinase-like ATPase, C-terminal domain"/>
    <property type="match status" value="1"/>
</dbReference>
<reference evidence="16 17" key="1">
    <citation type="submission" date="2023-07" db="EMBL/GenBank/DDBJ databases">
        <title>Genomic Encyclopedia of Type Strains, Phase IV (KMG-IV): sequencing the most valuable type-strain genomes for metagenomic binning, comparative biology and taxonomic classification.</title>
        <authorList>
            <person name="Goeker M."/>
        </authorList>
    </citation>
    <scope>NUCLEOTIDE SEQUENCE [LARGE SCALE GENOMIC DNA]</scope>
    <source>
        <strain evidence="16 17">DSM 12751</strain>
    </source>
</reference>
<dbReference type="InterPro" id="IPR036890">
    <property type="entry name" value="HATPase_C_sf"/>
</dbReference>
<dbReference type="SUPFAM" id="SSF47384">
    <property type="entry name" value="Homodimeric domain of signal transducing histidine kinase"/>
    <property type="match status" value="1"/>
</dbReference>
<evidence type="ECO:0000256" key="9">
    <source>
        <dbReference type="ARBA" id="ARBA00022777"/>
    </source>
</evidence>
<evidence type="ECO:0000256" key="4">
    <source>
        <dbReference type="ARBA" id="ARBA00022475"/>
    </source>
</evidence>
<keyword evidence="11 14" id="KW-1133">Transmembrane helix</keyword>
<evidence type="ECO:0000256" key="8">
    <source>
        <dbReference type="ARBA" id="ARBA00022741"/>
    </source>
</evidence>
<evidence type="ECO:0000256" key="7">
    <source>
        <dbReference type="ARBA" id="ARBA00022692"/>
    </source>
</evidence>
<evidence type="ECO:0000256" key="13">
    <source>
        <dbReference type="ARBA" id="ARBA00023136"/>
    </source>
</evidence>
<dbReference type="SMART" id="SM00387">
    <property type="entry name" value="HATPase_c"/>
    <property type="match status" value="1"/>
</dbReference>
<dbReference type="GO" id="GO:0016301">
    <property type="term" value="F:kinase activity"/>
    <property type="evidence" value="ECO:0007669"/>
    <property type="project" value="UniProtKB-KW"/>
</dbReference>
<dbReference type="EMBL" id="JAUSTY010000010">
    <property type="protein sequence ID" value="MDQ0166724.1"/>
    <property type="molecule type" value="Genomic_DNA"/>
</dbReference>
<evidence type="ECO:0000256" key="11">
    <source>
        <dbReference type="ARBA" id="ARBA00022989"/>
    </source>
</evidence>
<evidence type="ECO:0000256" key="5">
    <source>
        <dbReference type="ARBA" id="ARBA00022553"/>
    </source>
</evidence>
<dbReference type="InterPro" id="IPR003594">
    <property type="entry name" value="HATPase_dom"/>
</dbReference>
<keyword evidence="8" id="KW-0547">Nucleotide-binding</keyword>
<dbReference type="PRINTS" id="PR00344">
    <property type="entry name" value="BCTRLSENSOR"/>
</dbReference>
<protein>
    <recommendedName>
        <fullName evidence="3">histidine kinase</fullName>
        <ecNumber evidence="3">2.7.13.3</ecNumber>
    </recommendedName>
</protein>
<keyword evidence="13 14" id="KW-0472">Membrane</keyword>
<organism evidence="16 17">
    <name type="scientific">Caldalkalibacillus horti</name>
    <dbReference type="NCBI Taxonomy" id="77523"/>
    <lineage>
        <taxon>Bacteria</taxon>
        <taxon>Bacillati</taxon>
        <taxon>Bacillota</taxon>
        <taxon>Bacilli</taxon>
        <taxon>Bacillales</taxon>
        <taxon>Bacillaceae</taxon>
        <taxon>Caldalkalibacillus</taxon>
    </lineage>
</organism>
<dbReference type="SUPFAM" id="SSF55874">
    <property type="entry name" value="ATPase domain of HSP90 chaperone/DNA topoisomerase II/histidine kinase"/>
    <property type="match status" value="1"/>
</dbReference>
<dbReference type="CDD" id="cd00082">
    <property type="entry name" value="HisKA"/>
    <property type="match status" value="1"/>
</dbReference>
<evidence type="ECO:0000256" key="10">
    <source>
        <dbReference type="ARBA" id="ARBA00022840"/>
    </source>
</evidence>
<dbReference type="PANTHER" id="PTHR45528">
    <property type="entry name" value="SENSOR HISTIDINE KINASE CPXA"/>
    <property type="match status" value="1"/>
</dbReference>
<gene>
    <name evidence="16" type="ORF">J2S11_002640</name>
</gene>
<comment type="catalytic activity">
    <reaction evidence="1">
        <text>ATP + protein L-histidine = ADP + protein N-phospho-L-histidine.</text>
        <dbReference type="EC" id="2.7.13.3"/>
    </reaction>
</comment>
<dbReference type="Pfam" id="PF02518">
    <property type="entry name" value="HATPase_c"/>
    <property type="match status" value="1"/>
</dbReference>
<sequence length="300" mass="34334">MRQVAVIVGVLSFIIVVLGFYLYNLQRQLVHMNRQLDKRLTERTRQIVSIDLFNKRLNDLAININKCLKVEENLRLQGMREEKNFKELIANISHDLRTPLAAIKGYQQLLEKGDLTLDQRNKLNTAQKHVNDLERLIRQFFEYSYLLSKESQQTIEPINLTNFTAECLVESIAVFEKKGLSVSFEESPPVFALADKEKLARVMQNLISNCIAHAGGDVTVKISAKEHAMISFQNPIKKDSKIDVERLFDRFYTADQARSQTSGLGLSIVKLLVEQMGGKTEAVLQGDLLDIRLILPRYEK</sequence>
<dbReference type="PROSITE" id="PS50109">
    <property type="entry name" value="HIS_KIN"/>
    <property type="match status" value="1"/>
</dbReference>
<keyword evidence="10" id="KW-0067">ATP-binding</keyword>
<evidence type="ECO:0000256" key="2">
    <source>
        <dbReference type="ARBA" id="ARBA00004651"/>
    </source>
</evidence>
<dbReference type="RefSeq" id="WP_307395154.1">
    <property type="nucleotide sequence ID" value="NZ_BAAADK010000047.1"/>
</dbReference>
<evidence type="ECO:0000256" key="3">
    <source>
        <dbReference type="ARBA" id="ARBA00012438"/>
    </source>
</evidence>
<proteinExistence type="predicted"/>
<dbReference type="SMART" id="SM00388">
    <property type="entry name" value="HisKA"/>
    <property type="match status" value="1"/>
</dbReference>
<accession>A0ABT9W0F9</accession>
<evidence type="ECO:0000256" key="12">
    <source>
        <dbReference type="ARBA" id="ARBA00023012"/>
    </source>
</evidence>
<name>A0ABT9W0F9_9BACI</name>
<keyword evidence="7 14" id="KW-0812">Transmembrane</keyword>
<keyword evidence="17" id="KW-1185">Reference proteome</keyword>
<dbReference type="Pfam" id="PF00512">
    <property type="entry name" value="HisKA"/>
    <property type="match status" value="1"/>
</dbReference>
<evidence type="ECO:0000256" key="1">
    <source>
        <dbReference type="ARBA" id="ARBA00000085"/>
    </source>
</evidence>
<evidence type="ECO:0000256" key="6">
    <source>
        <dbReference type="ARBA" id="ARBA00022679"/>
    </source>
</evidence>